<keyword evidence="4" id="KW-1185">Reference proteome</keyword>
<accession>A0ABQ1DH06</accession>
<dbReference type="GeneID" id="71691278"/>
<dbReference type="InterPro" id="IPR036259">
    <property type="entry name" value="MFS_trans_sf"/>
</dbReference>
<feature type="compositionally biased region" description="Basic and acidic residues" evidence="1">
    <location>
        <begin position="399"/>
        <end position="414"/>
    </location>
</feature>
<feature type="transmembrane region" description="Helical" evidence="2">
    <location>
        <begin position="97"/>
        <end position="122"/>
    </location>
</feature>
<dbReference type="SUPFAM" id="SSF103473">
    <property type="entry name" value="MFS general substrate transporter"/>
    <property type="match status" value="1"/>
</dbReference>
<evidence type="ECO:0008006" key="5">
    <source>
        <dbReference type="Google" id="ProtNLM"/>
    </source>
</evidence>
<gene>
    <name evidence="3" type="ORF">PSCICP_01340</name>
</gene>
<organism evidence="3 4">
    <name type="scientific">Pseudomonas cichorii</name>
    <dbReference type="NCBI Taxonomy" id="36746"/>
    <lineage>
        <taxon>Bacteria</taxon>
        <taxon>Pseudomonadati</taxon>
        <taxon>Pseudomonadota</taxon>
        <taxon>Gammaproteobacteria</taxon>
        <taxon>Pseudomonadales</taxon>
        <taxon>Pseudomonadaceae</taxon>
        <taxon>Pseudomonas</taxon>
    </lineage>
</organism>
<reference evidence="3 4" key="1">
    <citation type="submission" date="2020-05" db="EMBL/GenBank/DDBJ databases">
        <title>Genetic diversity of Pseudomonas cichorii.</title>
        <authorList>
            <person name="Tani S."/>
            <person name="Yagi H."/>
            <person name="Hashimoto S."/>
            <person name="Iiyama K."/>
            <person name="Furuya N."/>
        </authorList>
    </citation>
    <scope>NUCLEOTIDE SEQUENCE [LARGE SCALE GENOMIC DNA]</scope>
    <source>
        <strain evidence="3 4">LMG 2162</strain>
    </source>
</reference>
<dbReference type="RefSeq" id="WP_236250067.1">
    <property type="nucleotide sequence ID" value="NZ_BLWA01000001.1"/>
</dbReference>
<evidence type="ECO:0000313" key="4">
    <source>
        <dbReference type="Proteomes" id="UP000614982"/>
    </source>
</evidence>
<keyword evidence="2" id="KW-0812">Transmembrane</keyword>
<evidence type="ECO:0000256" key="1">
    <source>
        <dbReference type="SAM" id="MobiDB-lite"/>
    </source>
</evidence>
<keyword evidence="2" id="KW-0472">Membrane</keyword>
<protein>
    <recommendedName>
        <fullName evidence="5">Transmembrane protein</fullName>
    </recommendedName>
</protein>
<dbReference type="EMBL" id="BLWA01000001">
    <property type="protein sequence ID" value="GFM90162.1"/>
    <property type="molecule type" value="Genomic_DNA"/>
</dbReference>
<sequence length="414" mass="47548">MNANIDTTYANSAYRSDNKGSLPPPRWYVHLNCNGLFNTHLAFGHYAGLDSATEITLQLECEEHLIYQKQKVGGEKQEVYCDAKRWRFQNSSKIPHILFTLKLMSFFFIWALWGMGTFYSVILELVYGNVTTEIAVLIAALSVGLMVTSLALYMTEKKSVHYIQIVGLLICTGLVFWLKGSLFGSSEMHIFFWLGTLLYFMGAIGFDCLLWLHSTASRHDGSEFNRVDGMVRFKRRFRRLFVAPFEEFDPVLTLLPSGYGSHDYTITLYHRYTNKKISLATKMHSLGLDQANTLAFWDCLQRYMDVTQPLPDLPVLEQSRHLDPVTAAHDASTGRNSRRWRDQAITGWKTSGEKKLNEQLQRYPWQQQPCVIKARLSEELTIEAWYRAQEAKGIQATPKAEDFAPRADYDESQI</sequence>
<feature type="transmembrane region" description="Helical" evidence="2">
    <location>
        <begin position="160"/>
        <end position="178"/>
    </location>
</feature>
<feature type="region of interest" description="Disordered" evidence="1">
    <location>
        <begin position="395"/>
        <end position="414"/>
    </location>
</feature>
<dbReference type="Proteomes" id="UP000614982">
    <property type="component" value="Unassembled WGS sequence"/>
</dbReference>
<keyword evidence="2" id="KW-1133">Transmembrane helix</keyword>
<evidence type="ECO:0000313" key="3">
    <source>
        <dbReference type="EMBL" id="GFM90162.1"/>
    </source>
</evidence>
<name>A0ABQ1DH06_PSECI</name>
<comment type="caution">
    <text evidence="3">The sequence shown here is derived from an EMBL/GenBank/DDBJ whole genome shotgun (WGS) entry which is preliminary data.</text>
</comment>
<proteinExistence type="predicted"/>
<evidence type="ECO:0000256" key="2">
    <source>
        <dbReference type="SAM" id="Phobius"/>
    </source>
</evidence>
<feature type="transmembrane region" description="Helical" evidence="2">
    <location>
        <begin position="190"/>
        <end position="212"/>
    </location>
</feature>
<feature type="transmembrane region" description="Helical" evidence="2">
    <location>
        <begin position="134"/>
        <end position="153"/>
    </location>
</feature>